<gene>
    <name evidence="3" type="ORF">SAMN05216505_11152</name>
</gene>
<dbReference type="EMBL" id="FMZK01000011">
    <property type="protein sequence ID" value="SDD72637.1"/>
    <property type="molecule type" value="Genomic_DNA"/>
</dbReference>
<evidence type="ECO:0000259" key="2">
    <source>
        <dbReference type="Pfam" id="PF01738"/>
    </source>
</evidence>
<feature type="compositionally biased region" description="Polar residues" evidence="1">
    <location>
        <begin position="69"/>
        <end position="79"/>
    </location>
</feature>
<accession>A0A1G6X5I3</accession>
<feature type="region of interest" description="Disordered" evidence="1">
    <location>
        <begin position="152"/>
        <end position="197"/>
    </location>
</feature>
<name>A0A1G6X5I3_9ACTN</name>
<evidence type="ECO:0000256" key="1">
    <source>
        <dbReference type="SAM" id="MobiDB-lite"/>
    </source>
</evidence>
<feature type="compositionally biased region" description="Low complexity" evidence="1">
    <location>
        <begin position="166"/>
        <end position="175"/>
    </location>
</feature>
<keyword evidence="4" id="KW-1185">Reference proteome</keyword>
<evidence type="ECO:0000313" key="3">
    <source>
        <dbReference type="EMBL" id="SDD72637.1"/>
    </source>
</evidence>
<feature type="compositionally biased region" description="Basic and acidic residues" evidence="1">
    <location>
        <begin position="80"/>
        <end position="99"/>
    </location>
</feature>
<dbReference type="Proteomes" id="UP000182100">
    <property type="component" value="Unassembled WGS sequence"/>
</dbReference>
<feature type="domain" description="Dienelactone hydrolase" evidence="2">
    <location>
        <begin position="16"/>
        <end position="72"/>
    </location>
</feature>
<dbReference type="SUPFAM" id="SSF53474">
    <property type="entry name" value="alpha/beta-Hydrolases"/>
    <property type="match status" value="1"/>
</dbReference>
<dbReference type="AlphaFoldDB" id="A0A1G6X5I3"/>
<dbReference type="InterPro" id="IPR002925">
    <property type="entry name" value="Dienelactn_hydro"/>
</dbReference>
<keyword evidence="3" id="KW-0378">Hydrolase</keyword>
<dbReference type="Gene3D" id="3.40.50.1820">
    <property type="entry name" value="alpha/beta hydrolase"/>
    <property type="match status" value="1"/>
</dbReference>
<dbReference type="GO" id="GO:0016787">
    <property type="term" value="F:hydrolase activity"/>
    <property type="evidence" value="ECO:0007669"/>
    <property type="project" value="UniProtKB-KW"/>
</dbReference>
<evidence type="ECO:0000313" key="4">
    <source>
        <dbReference type="Proteomes" id="UP000182100"/>
    </source>
</evidence>
<feature type="region of interest" description="Disordered" evidence="1">
    <location>
        <begin position="67"/>
        <end position="135"/>
    </location>
</feature>
<proteinExistence type="predicted"/>
<sequence length="197" mass="21315">MPTQTLRVPTTDGRADAFAAFPGHSERHPGVLTYPDGFGIRPVLREMARALAGRGYCVLVPNSCYRNGPSHSRNATGQPRSEDRRPGLPGADRRADGTDVRSGIRYVVRPRTTPRACRSGPGRGDAPTRPVCRSRWAGPGPAKVFVHATRRSGPLAQLRSSPGRARGPVLPNPGRRPLRRSGRRLVRVGPAPGELRT</sequence>
<dbReference type="STRING" id="67344.SAMN05216505_11152"/>
<dbReference type="Pfam" id="PF01738">
    <property type="entry name" value="DLH"/>
    <property type="match status" value="1"/>
</dbReference>
<protein>
    <submittedName>
        <fullName evidence="3">Dienelactone hydrolase family protein</fullName>
    </submittedName>
</protein>
<reference evidence="4" key="1">
    <citation type="submission" date="2016-10" db="EMBL/GenBank/DDBJ databases">
        <authorList>
            <person name="Varghese N."/>
            <person name="Submissions S."/>
        </authorList>
    </citation>
    <scope>NUCLEOTIDE SEQUENCE [LARGE SCALE GENOMIC DNA]</scope>
    <source>
        <strain evidence="4">CGMCC 4.3504</strain>
    </source>
</reference>
<feature type="compositionally biased region" description="Basic residues" evidence="1">
    <location>
        <begin position="176"/>
        <end position="186"/>
    </location>
</feature>
<organism evidence="3 4">
    <name type="scientific">Streptomyces prasinopilosus</name>
    <dbReference type="NCBI Taxonomy" id="67344"/>
    <lineage>
        <taxon>Bacteria</taxon>
        <taxon>Bacillati</taxon>
        <taxon>Actinomycetota</taxon>
        <taxon>Actinomycetes</taxon>
        <taxon>Kitasatosporales</taxon>
        <taxon>Streptomycetaceae</taxon>
        <taxon>Streptomyces</taxon>
    </lineage>
</organism>
<dbReference type="InterPro" id="IPR029058">
    <property type="entry name" value="AB_hydrolase_fold"/>
</dbReference>